<proteinExistence type="predicted"/>
<accession>A0A073JTF2</accession>
<dbReference type="RefSeq" id="WP_034642986.1">
    <property type="nucleotide sequence ID" value="NZ_CBCSJC010000001.1"/>
</dbReference>
<dbReference type="Proteomes" id="UP000027822">
    <property type="component" value="Unassembled WGS sequence"/>
</dbReference>
<dbReference type="eggNOG" id="ENOG502ZIF7">
    <property type="taxonomic scope" value="Bacteria"/>
</dbReference>
<keyword evidence="2" id="KW-1185">Reference proteome</keyword>
<reference evidence="1 2" key="1">
    <citation type="submission" date="2014-06" db="EMBL/GenBank/DDBJ databases">
        <title>Draft genome sequence of Bacillus manliponensis JCM 15802 (MCCC 1A00708).</title>
        <authorList>
            <person name="Lai Q."/>
            <person name="Liu Y."/>
            <person name="Shao Z."/>
        </authorList>
    </citation>
    <scope>NUCLEOTIDE SEQUENCE [LARGE SCALE GENOMIC DNA]</scope>
    <source>
        <strain evidence="1 2">JCM 15802</strain>
    </source>
</reference>
<protein>
    <submittedName>
        <fullName evidence="1">Uncharacterized protein</fullName>
    </submittedName>
</protein>
<sequence>MNCNNQLDSFFKHDGSRYGQVGTIACNHCKAKIDCIDSDNIVENLRTYTYKEEYIIDYYKLYKLEKDIWHVIKEKIGYDIFERYPNEKTTLQNVIEEICEEYHIELKHVQYDIPQTDDKIHTLPNIVNRWIMLLKILNIPV</sequence>
<organism evidence="1 2">
    <name type="scientific">Bacillus manliponensis</name>
    <dbReference type="NCBI Taxonomy" id="574376"/>
    <lineage>
        <taxon>Bacteria</taxon>
        <taxon>Bacillati</taxon>
        <taxon>Bacillota</taxon>
        <taxon>Bacilli</taxon>
        <taxon>Bacillales</taxon>
        <taxon>Bacillaceae</taxon>
        <taxon>Bacillus</taxon>
        <taxon>Bacillus cereus group</taxon>
    </lineage>
</organism>
<evidence type="ECO:0000313" key="1">
    <source>
        <dbReference type="EMBL" id="KEK17512.1"/>
    </source>
</evidence>
<gene>
    <name evidence="1" type="ORF">BAMA_12240</name>
</gene>
<evidence type="ECO:0000313" key="2">
    <source>
        <dbReference type="Proteomes" id="UP000027822"/>
    </source>
</evidence>
<dbReference type="OrthoDB" id="2003805at2"/>
<dbReference type="EMBL" id="JOTN01000026">
    <property type="protein sequence ID" value="KEK17512.1"/>
    <property type="molecule type" value="Genomic_DNA"/>
</dbReference>
<dbReference type="AlphaFoldDB" id="A0A073JTF2"/>
<comment type="caution">
    <text evidence="1">The sequence shown here is derived from an EMBL/GenBank/DDBJ whole genome shotgun (WGS) entry which is preliminary data.</text>
</comment>
<name>A0A073JTF2_9BACI</name>